<dbReference type="Pfam" id="PF05940">
    <property type="entry name" value="NnrS"/>
    <property type="match status" value="1"/>
</dbReference>
<keyword evidence="1" id="KW-0812">Transmembrane</keyword>
<feature type="transmembrane region" description="Helical" evidence="1">
    <location>
        <begin position="332"/>
        <end position="351"/>
    </location>
</feature>
<evidence type="ECO:0000313" key="3">
    <source>
        <dbReference type="Proteomes" id="UP000501237"/>
    </source>
</evidence>
<reference evidence="2 3" key="1">
    <citation type="journal article" date="2020" name="Microbiol. Resour. Announc.">
        <title>Complete genome sequence of Pseudomonas otitidis strain MrB4, isolated from Lake Biwa in Japan.</title>
        <authorList>
            <person name="Miyazaki K."/>
            <person name="Hase E."/>
            <person name="Maruya T."/>
        </authorList>
    </citation>
    <scope>NUCLEOTIDE SEQUENCE [LARGE SCALE GENOMIC DNA]</scope>
    <source>
        <strain evidence="2 3">MrB4</strain>
    </source>
</reference>
<feature type="transmembrane region" description="Helical" evidence="1">
    <location>
        <begin position="65"/>
        <end position="83"/>
    </location>
</feature>
<evidence type="ECO:0000313" key="2">
    <source>
        <dbReference type="EMBL" id="BCA27976.1"/>
    </source>
</evidence>
<feature type="transmembrane region" description="Helical" evidence="1">
    <location>
        <begin position="212"/>
        <end position="236"/>
    </location>
</feature>
<feature type="transmembrane region" description="Helical" evidence="1">
    <location>
        <begin position="304"/>
        <end position="325"/>
    </location>
</feature>
<evidence type="ECO:0000256" key="1">
    <source>
        <dbReference type="SAM" id="Phobius"/>
    </source>
</evidence>
<feature type="transmembrane region" description="Helical" evidence="1">
    <location>
        <begin position="242"/>
        <end position="259"/>
    </location>
</feature>
<name>A0A679GBE1_9GAMM</name>
<feature type="transmembrane region" description="Helical" evidence="1">
    <location>
        <begin position="114"/>
        <end position="133"/>
    </location>
</feature>
<feature type="transmembrane region" description="Helical" evidence="1">
    <location>
        <begin position="357"/>
        <end position="380"/>
    </location>
</feature>
<evidence type="ECO:0008006" key="4">
    <source>
        <dbReference type="Google" id="ProtNLM"/>
    </source>
</evidence>
<feature type="transmembrane region" description="Helical" evidence="1">
    <location>
        <begin position="23"/>
        <end position="45"/>
    </location>
</feature>
<feature type="transmembrane region" description="Helical" evidence="1">
    <location>
        <begin position="90"/>
        <end position="108"/>
    </location>
</feature>
<dbReference type="EMBL" id="AP022642">
    <property type="protein sequence ID" value="BCA27976.1"/>
    <property type="molecule type" value="Genomic_DNA"/>
</dbReference>
<accession>A0A679GBE1</accession>
<keyword evidence="1" id="KW-0472">Membrane</keyword>
<protein>
    <recommendedName>
        <fullName evidence="4">Short-chain dehydrogenase</fullName>
    </recommendedName>
</protein>
<dbReference type="Proteomes" id="UP000501237">
    <property type="component" value="Chromosome"/>
</dbReference>
<dbReference type="AlphaFoldDB" id="A0A679GBE1"/>
<dbReference type="GeneID" id="57397174"/>
<dbReference type="KEGG" id="poj:PtoMrB4_19530"/>
<keyword evidence="1" id="KW-1133">Transmembrane helix</keyword>
<proteinExistence type="predicted"/>
<feature type="transmembrane region" description="Helical" evidence="1">
    <location>
        <begin position="179"/>
        <end position="200"/>
    </location>
</feature>
<sequence>MQLCDRRRELAIAPLWRLGFRPFFLAGSAFALLAVVAWLGVLSGLLQGWQPTGGWLAWHRHEMPFGFAVAIIAGFLLTAVQNWTGQPGLAGRPLVGLFVVWLLARLAWLAGVPLVMAAPLQLVFLPLLAWVIGRRLWRVRQRNNYPVVLMLLLLAVADGLVVLGMLAGNDAWQRQGVQGALWLVAALMSLIGGRVIPFFTQRGLGLPSQVKAWPWLEWGTLGLSLAVALSTLMGAANRPVPFLALPFAVLGAGHLLRLVRWYHRGIWRVPLLWSLHLAFAWLVVAPFGLAAWHLGWLAGSSPALHALAVGAMGGLILGMLARVSLGHTGRALVAPAAMGWAFGLLNLGAVLRVFGIGIWPLASLLLAGVCWILAFALFLGHYGPMFWRARVDGQPG</sequence>
<feature type="transmembrane region" description="Helical" evidence="1">
    <location>
        <begin position="145"/>
        <end position="167"/>
    </location>
</feature>
<organism evidence="2 3">
    <name type="scientific">Metapseudomonas otitidis</name>
    <dbReference type="NCBI Taxonomy" id="319939"/>
    <lineage>
        <taxon>Bacteria</taxon>
        <taxon>Pseudomonadati</taxon>
        <taxon>Pseudomonadota</taxon>
        <taxon>Gammaproteobacteria</taxon>
        <taxon>Pseudomonadales</taxon>
        <taxon>Pseudomonadaceae</taxon>
        <taxon>Metapseudomonas</taxon>
    </lineage>
</organism>
<gene>
    <name evidence="2" type="ORF">PtoMrB4_19530</name>
</gene>
<dbReference type="InterPro" id="IPR010266">
    <property type="entry name" value="NnrS"/>
</dbReference>
<feature type="transmembrane region" description="Helical" evidence="1">
    <location>
        <begin position="271"/>
        <end position="292"/>
    </location>
</feature>
<dbReference type="RefSeq" id="WP_172433126.1">
    <property type="nucleotide sequence ID" value="NZ_AP022642.1"/>
</dbReference>